<gene>
    <name evidence="1" type="ORF">JZO70_14550</name>
</gene>
<organism evidence="1 2">
    <name type="scientific">Candidatus Enterococcus moelleringii</name>
    <dbReference type="NCBI Taxonomy" id="2815325"/>
    <lineage>
        <taxon>Bacteria</taxon>
        <taxon>Bacillati</taxon>
        <taxon>Bacillota</taxon>
        <taxon>Bacilli</taxon>
        <taxon>Lactobacillales</taxon>
        <taxon>Enterococcaceae</taxon>
        <taxon>Enterococcus</taxon>
    </lineage>
</organism>
<dbReference type="RefSeq" id="WP_207674367.1">
    <property type="nucleotide sequence ID" value="NZ_JAFREM010000023.1"/>
</dbReference>
<evidence type="ECO:0000313" key="2">
    <source>
        <dbReference type="Proteomes" id="UP000664601"/>
    </source>
</evidence>
<name>A0ABS3LCN9_9ENTE</name>
<sequence>MGNVEQLFCEICRDFSDVKYTITPITEMVKNVSFTYNKKAAKCTGCDSEIFVPEIHDENLEARLAAYHTNVL</sequence>
<accession>A0ABS3LCN9</accession>
<reference evidence="1 2" key="1">
    <citation type="submission" date="2021-03" db="EMBL/GenBank/DDBJ databases">
        <title>Enterococcal diversity collection.</title>
        <authorList>
            <person name="Gilmore M.S."/>
            <person name="Schwartzman J."/>
            <person name="Van Tyne D."/>
            <person name="Martin M."/>
            <person name="Earl A.M."/>
            <person name="Manson A.L."/>
            <person name="Straub T."/>
            <person name="Salamzade R."/>
            <person name="Saavedra J."/>
            <person name="Lebreton F."/>
            <person name="Prichula J."/>
            <person name="Schaufler K."/>
            <person name="Gaca A."/>
            <person name="Sgardioli B."/>
            <person name="Wagenaar J."/>
            <person name="Strong T."/>
        </authorList>
    </citation>
    <scope>NUCLEOTIDE SEQUENCE [LARGE SCALE GENOMIC DNA]</scope>
    <source>
        <strain evidence="1 2">669A</strain>
    </source>
</reference>
<dbReference type="EMBL" id="JAFREM010000023">
    <property type="protein sequence ID" value="MBO1307394.1"/>
    <property type="molecule type" value="Genomic_DNA"/>
</dbReference>
<dbReference type="Proteomes" id="UP000664601">
    <property type="component" value="Unassembled WGS sequence"/>
</dbReference>
<comment type="caution">
    <text evidence="1">The sequence shown here is derived from an EMBL/GenBank/DDBJ whole genome shotgun (WGS) entry which is preliminary data.</text>
</comment>
<keyword evidence="2" id="KW-1185">Reference proteome</keyword>
<proteinExistence type="predicted"/>
<evidence type="ECO:0000313" key="1">
    <source>
        <dbReference type="EMBL" id="MBO1307394.1"/>
    </source>
</evidence>
<protein>
    <submittedName>
        <fullName evidence="1">Uncharacterized protein</fullName>
    </submittedName>
</protein>